<proteinExistence type="predicted"/>
<keyword evidence="3" id="KW-1185">Reference proteome</keyword>
<dbReference type="GO" id="GO:0004519">
    <property type="term" value="F:endonuclease activity"/>
    <property type="evidence" value="ECO:0007669"/>
    <property type="project" value="UniProtKB-KW"/>
</dbReference>
<sequence>MTIAQETRYYSPEEYLEFEVNSDIRHEYIDGLIIPMTGGTPNHNQIALNFSGTLNYLLKRRPYQVFVTDQRLWIPNRRIHTYPDIMVVQTPLVFAEGRKDTITHPLMIAEVLPNSTKSYDKDEKFAAYRTIPTFQEYILIDQYSMHVEQYCKIGDNKWVFSEFADAEASLNLASIPCQILLADIYDKVDFNVEE</sequence>
<dbReference type="PANTHER" id="PTHR36558:SF1">
    <property type="entry name" value="RESTRICTION ENDONUCLEASE DOMAIN-CONTAINING PROTEIN-RELATED"/>
    <property type="match status" value="1"/>
</dbReference>
<keyword evidence="2" id="KW-0540">Nuclease</keyword>
<evidence type="ECO:0000313" key="3">
    <source>
        <dbReference type="Proteomes" id="UP000606776"/>
    </source>
</evidence>
<dbReference type="InterPro" id="IPR008538">
    <property type="entry name" value="Uma2"/>
</dbReference>
<dbReference type="Pfam" id="PF05685">
    <property type="entry name" value="Uma2"/>
    <property type="match status" value="1"/>
</dbReference>
<dbReference type="SUPFAM" id="SSF52980">
    <property type="entry name" value="Restriction endonuclease-like"/>
    <property type="match status" value="1"/>
</dbReference>
<dbReference type="Proteomes" id="UP000606776">
    <property type="component" value="Unassembled WGS sequence"/>
</dbReference>
<dbReference type="CDD" id="cd06260">
    <property type="entry name" value="DUF820-like"/>
    <property type="match status" value="1"/>
</dbReference>
<evidence type="ECO:0000259" key="1">
    <source>
        <dbReference type="Pfam" id="PF05685"/>
    </source>
</evidence>
<accession>A0ABR9VI39</accession>
<protein>
    <submittedName>
        <fullName evidence="2">Uma2 family endonuclease</fullName>
    </submittedName>
</protein>
<evidence type="ECO:0000313" key="2">
    <source>
        <dbReference type="EMBL" id="MBE9238161.1"/>
    </source>
</evidence>
<dbReference type="EMBL" id="JADEWB010000146">
    <property type="protein sequence ID" value="MBE9238161.1"/>
    <property type="molecule type" value="Genomic_DNA"/>
</dbReference>
<reference evidence="2 3" key="1">
    <citation type="submission" date="2020-10" db="EMBL/GenBank/DDBJ databases">
        <authorList>
            <person name="Castelo-Branco R."/>
            <person name="Eusebio N."/>
            <person name="Adriana R."/>
            <person name="Vieira A."/>
            <person name="Brugerolle De Fraissinette N."/>
            <person name="Rezende De Castro R."/>
            <person name="Schneider M.P."/>
            <person name="Vasconcelos V."/>
            <person name="Leao P.N."/>
        </authorList>
    </citation>
    <scope>NUCLEOTIDE SEQUENCE [LARGE SCALE GENOMIC DNA]</scope>
    <source>
        <strain evidence="2 3">LEGE 00250</strain>
    </source>
</reference>
<keyword evidence="2" id="KW-0255">Endonuclease</keyword>
<keyword evidence="2" id="KW-0378">Hydrolase</keyword>
<name>A0ABR9VI39_9CYAN</name>
<dbReference type="InterPro" id="IPR011335">
    <property type="entry name" value="Restrct_endonuc-II-like"/>
</dbReference>
<organism evidence="2 3">
    <name type="scientific">Sphaerospermopsis aphanizomenoides LEGE 00250</name>
    <dbReference type="NCBI Taxonomy" id="2777972"/>
    <lineage>
        <taxon>Bacteria</taxon>
        <taxon>Bacillati</taxon>
        <taxon>Cyanobacteriota</taxon>
        <taxon>Cyanophyceae</taxon>
        <taxon>Nostocales</taxon>
        <taxon>Aphanizomenonaceae</taxon>
        <taxon>Sphaerospermopsis</taxon>
        <taxon>Sphaerospermopsis aphanizomenoides</taxon>
    </lineage>
</organism>
<comment type="caution">
    <text evidence="2">The sequence shown here is derived from an EMBL/GenBank/DDBJ whole genome shotgun (WGS) entry which is preliminary data.</text>
</comment>
<dbReference type="RefSeq" id="WP_193943741.1">
    <property type="nucleotide sequence ID" value="NZ_JADEWB010000146.1"/>
</dbReference>
<dbReference type="Gene3D" id="3.90.1570.10">
    <property type="entry name" value="tt1808, chain A"/>
    <property type="match status" value="1"/>
</dbReference>
<dbReference type="PANTHER" id="PTHR36558">
    <property type="entry name" value="GLR1098 PROTEIN"/>
    <property type="match status" value="1"/>
</dbReference>
<feature type="domain" description="Putative restriction endonuclease" evidence="1">
    <location>
        <begin position="12"/>
        <end position="176"/>
    </location>
</feature>
<gene>
    <name evidence="2" type="ORF">IQ227_19555</name>
</gene>
<dbReference type="InterPro" id="IPR012296">
    <property type="entry name" value="Nuclease_put_TT1808"/>
</dbReference>